<keyword evidence="6" id="KW-1185">Reference proteome</keyword>
<evidence type="ECO:0000313" key="5">
    <source>
        <dbReference type="EMBL" id="TWJ09956.1"/>
    </source>
</evidence>
<organism evidence="5 6">
    <name type="scientific">Altererythrobacter ishigakiensis</name>
    <dbReference type="NCBI Taxonomy" id="476157"/>
    <lineage>
        <taxon>Bacteria</taxon>
        <taxon>Pseudomonadati</taxon>
        <taxon>Pseudomonadota</taxon>
        <taxon>Alphaproteobacteria</taxon>
        <taxon>Sphingomonadales</taxon>
        <taxon>Erythrobacteraceae</taxon>
        <taxon>Altererythrobacter</taxon>
    </lineage>
</organism>
<accession>A0A562UWJ4</accession>
<name>A0A562UWJ4_9SPHN</name>
<dbReference type="AlphaFoldDB" id="A0A562UWJ4"/>
<evidence type="ECO:0000259" key="4">
    <source>
        <dbReference type="Pfam" id="PF02525"/>
    </source>
</evidence>
<dbReference type="GO" id="GO:0005829">
    <property type="term" value="C:cytosol"/>
    <property type="evidence" value="ECO:0007669"/>
    <property type="project" value="TreeGrafter"/>
</dbReference>
<evidence type="ECO:0000256" key="2">
    <source>
        <dbReference type="ARBA" id="ARBA00023002"/>
    </source>
</evidence>
<reference evidence="5 6" key="1">
    <citation type="submission" date="2019-07" db="EMBL/GenBank/DDBJ databases">
        <title>Genomic Encyclopedia of Archaeal and Bacterial Type Strains, Phase II (KMG-II): from individual species to whole genera.</title>
        <authorList>
            <person name="Goeker M."/>
        </authorList>
    </citation>
    <scope>NUCLEOTIDE SEQUENCE [LARGE SCALE GENOMIC DNA]</scope>
    <source>
        <strain evidence="5 6">ATCC BAA-2084</strain>
    </source>
</reference>
<gene>
    <name evidence="5" type="ORF">JN10_1612</name>
</gene>
<dbReference type="Proteomes" id="UP000320547">
    <property type="component" value="Unassembled WGS sequence"/>
</dbReference>
<dbReference type="STRING" id="476157.GCA_001663155_01745"/>
<keyword evidence="2" id="KW-0560">Oxidoreductase</keyword>
<feature type="domain" description="Flavodoxin-like fold" evidence="4">
    <location>
        <begin position="20"/>
        <end position="204"/>
    </location>
</feature>
<proteinExistence type="inferred from homology"/>
<dbReference type="GO" id="GO:0003955">
    <property type="term" value="F:NAD(P)H dehydrogenase (quinone) activity"/>
    <property type="evidence" value="ECO:0007669"/>
    <property type="project" value="TreeGrafter"/>
</dbReference>
<dbReference type="InterPro" id="IPR003680">
    <property type="entry name" value="Flavodoxin_fold"/>
</dbReference>
<dbReference type="PANTHER" id="PTHR10204:SF34">
    <property type="entry name" value="NAD(P)H DEHYDROGENASE [QUINONE] 1 ISOFORM 1"/>
    <property type="match status" value="1"/>
</dbReference>
<dbReference type="InterPro" id="IPR029039">
    <property type="entry name" value="Flavoprotein-like_sf"/>
</dbReference>
<dbReference type="SUPFAM" id="SSF52218">
    <property type="entry name" value="Flavoproteins"/>
    <property type="match status" value="1"/>
</dbReference>
<evidence type="ECO:0000256" key="1">
    <source>
        <dbReference type="ARBA" id="ARBA00006252"/>
    </source>
</evidence>
<dbReference type="EMBL" id="VLLK01000001">
    <property type="protein sequence ID" value="TWJ09956.1"/>
    <property type="molecule type" value="Genomic_DNA"/>
</dbReference>
<evidence type="ECO:0000256" key="3">
    <source>
        <dbReference type="SAM" id="MobiDB-lite"/>
    </source>
</evidence>
<sequence length="227" mass="26166">MGRPFCICTQPFAEPILREMHILILDGHPDANRLTSHLLDMYQAGVAPGNEVDRIAVRDLQFDPVLHHGYAKRTEWEPDLHRIAALLDACDHLVVAFPMWWGSEPAYLKGLLDRLLLPGLTFAYHDDDNWWDKLMEGRSADVIATMDTPPLFLRMMYGDALIKRWKRQVLGFCGFKPVRFLALGPVKHGEADKRLPKWRNRIKKMARSANPADSAKKRERLKSFLNR</sequence>
<dbReference type="PANTHER" id="PTHR10204">
    <property type="entry name" value="NAD P H OXIDOREDUCTASE-RELATED"/>
    <property type="match status" value="1"/>
</dbReference>
<dbReference type="InterPro" id="IPR051545">
    <property type="entry name" value="NAD(P)H_dehydrogenase_qn"/>
</dbReference>
<feature type="region of interest" description="Disordered" evidence="3">
    <location>
        <begin position="205"/>
        <end position="227"/>
    </location>
</feature>
<evidence type="ECO:0000313" key="6">
    <source>
        <dbReference type="Proteomes" id="UP000320547"/>
    </source>
</evidence>
<comment type="caution">
    <text evidence="5">The sequence shown here is derived from an EMBL/GenBank/DDBJ whole genome shotgun (WGS) entry which is preliminary data.</text>
</comment>
<comment type="similarity">
    <text evidence="1">Belongs to the NAD(P)H dehydrogenase (quinone) family.</text>
</comment>
<dbReference type="Pfam" id="PF02525">
    <property type="entry name" value="Flavodoxin_2"/>
    <property type="match status" value="1"/>
</dbReference>
<protein>
    <submittedName>
        <fullName evidence="5">NAD(P)H dehydrogenase (Quinone)</fullName>
    </submittedName>
</protein>
<dbReference type="Gene3D" id="3.40.50.360">
    <property type="match status" value="1"/>
</dbReference>